<dbReference type="GeneID" id="63693358"/>
<keyword evidence="2" id="KW-1185">Reference proteome</keyword>
<accession>A0A017SSI5</accession>
<proteinExistence type="predicted"/>
<organism evidence="1 2">
    <name type="scientific">Aspergillus ruber (strain CBS 135680)</name>
    <dbReference type="NCBI Taxonomy" id="1388766"/>
    <lineage>
        <taxon>Eukaryota</taxon>
        <taxon>Fungi</taxon>
        <taxon>Dikarya</taxon>
        <taxon>Ascomycota</taxon>
        <taxon>Pezizomycotina</taxon>
        <taxon>Eurotiomycetes</taxon>
        <taxon>Eurotiomycetidae</taxon>
        <taxon>Eurotiales</taxon>
        <taxon>Aspergillaceae</taxon>
        <taxon>Aspergillus</taxon>
        <taxon>Aspergillus subgen. Aspergillus</taxon>
    </lineage>
</organism>
<dbReference type="OrthoDB" id="4501419at2759"/>
<dbReference type="AlphaFoldDB" id="A0A017SSI5"/>
<name>A0A017SSI5_ASPRC</name>
<reference evidence="2" key="1">
    <citation type="journal article" date="2014" name="Nat. Commun.">
        <title>Genomic adaptations of the halophilic Dead Sea filamentous fungus Eurotium rubrum.</title>
        <authorList>
            <person name="Kis-Papo T."/>
            <person name="Weig A.R."/>
            <person name="Riley R."/>
            <person name="Persoh D."/>
            <person name="Salamov A."/>
            <person name="Sun H."/>
            <person name="Lipzen A."/>
            <person name="Wasser S.P."/>
            <person name="Rambold G."/>
            <person name="Grigoriev I.V."/>
            <person name="Nevo E."/>
        </authorList>
    </citation>
    <scope>NUCLEOTIDE SEQUENCE [LARGE SCALE GENOMIC DNA]</scope>
    <source>
        <strain evidence="2">CBS 135680</strain>
    </source>
</reference>
<dbReference type="Proteomes" id="UP000019804">
    <property type="component" value="Unassembled WGS sequence"/>
</dbReference>
<dbReference type="HOGENOM" id="CLU_2333285_0_0_1"/>
<sequence length="98" mass="11033">MLRTERLGYQYRRKPPLSINTASFHPFFPVELTVANAKDVLQHYFKGICPQCNIKGYSYQMSSVFFNQYPKLFYSCANGGELQVCQGHGVSQGDGGEA</sequence>
<evidence type="ECO:0000313" key="2">
    <source>
        <dbReference type="Proteomes" id="UP000019804"/>
    </source>
</evidence>
<protein>
    <submittedName>
        <fullName evidence="1">Uncharacterized protein</fullName>
    </submittedName>
</protein>
<dbReference type="EMBL" id="KK088411">
    <property type="protein sequence ID" value="EYE99761.1"/>
    <property type="molecule type" value="Genomic_DNA"/>
</dbReference>
<dbReference type="RefSeq" id="XP_040643449.1">
    <property type="nucleotide sequence ID" value="XM_040778234.1"/>
</dbReference>
<evidence type="ECO:0000313" key="1">
    <source>
        <dbReference type="EMBL" id="EYE99761.1"/>
    </source>
</evidence>
<gene>
    <name evidence="1" type="ORF">EURHEDRAFT_29232</name>
</gene>